<keyword evidence="3 4" id="KW-0472">Membrane</keyword>
<gene>
    <name evidence="6" type="ORF">CO662_33975</name>
</gene>
<evidence type="ECO:0000259" key="5">
    <source>
        <dbReference type="PROSITE" id="PS50850"/>
    </source>
</evidence>
<feature type="transmembrane region" description="Helical" evidence="4">
    <location>
        <begin position="144"/>
        <end position="166"/>
    </location>
</feature>
<dbReference type="InterPro" id="IPR011701">
    <property type="entry name" value="MFS"/>
</dbReference>
<feature type="transmembrane region" description="Helical" evidence="4">
    <location>
        <begin position="17"/>
        <end position="41"/>
    </location>
</feature>
<dbReference type="InterPro" id="IPR050327">
    <property type="entry name" value="Proton-linked_MCT"/>
</dbReference>
<dbReference type="RefSeq" id="WP_097545257.1">
    <property type="nucleotide sequence ID" value="NZ_NWSK01000033.1"/>
</dbReference>
<feature type="transmembrane region" description="Helical" evidence="4">
    <location>
        <begin position="242"/>
        <end position="260"/>
    </location>
</feature>
<accession>A0ABX4IXD7</accession>
<feature type="transmembrane region" description="Helical" evidence="4">
    <location>
        <begin position="272"/>
        <end position="295"/>
    </location>
</feature>
<feature type="transmembrane region" description="Helical" evidence="4">
    <location>
        <begin position="307"/>
        <end position="325"/>
    </location>
</feature>
<dbReference type="InterPro" id="IPR036259">
    <property type="entry name" value="MFS_trans_sf"/>
</dbReference>
<dbReference type="PROSITE" id="PS50850">
    <property type="entry name" value="MFS"/>
    <property type="match status" value="1"/>
</dbReference>
<feature type="domain" description="Major facilitator superfamily (MFS) profile" evidence="5">
    <location>
        <begin position="21"/>
        <end position="422"/>
    </location>
</feature>
<name>A0ABX4IXD7_9HYPH</name>
<reference evidence="6 7" key="1">
    <citation type="submission" date="2017-09" db="EMBL/GenBank/DDBJ databases">
        <title>Comparative genomics of rhizobia isolated from Phaseolus vulgaris in China.</title>
        <authorList>
            <person name="Tong W."/>
        </authorList>
    </citation>
    <scope>NUCLEOTIDE SEQUENCE [LARGE SCALE GENOMIC DNA]</scope>
    <source>
        <strain evidence="6 7">Y27</strain>
    </source>
</reference>
<comment type="caution">
    <text evidence="6">The sequence shown here is derived from an EMBL/GenBank/DDBJ whole genome shotgun (WGS) entry which is preliminary data.</text>
</comment>
<dbReference type="Proteomes" id="UP000219972">
    <property type="component" value="Unassembled WGS sequence"/>
</dbReference>
<feature type="transmembrane region" description="Helical" evidence="4">
    <location>
        <begin position="331"/>
        <end position="352"/>
    </location>
</feature>
<keyword evidence="1 4" id="KW-0812">Transmembrane</keyword>
<dbReference type="PANTHER" id="PTHR11360">
    <property type="entry name" value="MONOCARBOXYLATE TRANSPORTER"/>
    <property type="match status" value="1"/>
</dbReference>
<evidence type="ECO:0000256" key="3">
    <source>
        <dbReference type="ARBA" id="ARBA00023136"/>
    </source>
</evidence>
<dbReference type="CDD" id="cd17355">
    <property type="entry name" value="MFS_YcxA_like"/>
    <property type="match status" value="1"/>
</dbReference>
<evidence type="ECO:0000313" key="6">
    <source>
        <dbReference type="EMBL" id="PDS47590.1"/>
    </source>
</evidence>
<dbReference type="SUPFAM" id="SSF103473">
    <property type="entry name" value="MFS general substrate transporter"/>
    <property type="match status" value="1"/>
</dbReference>
<dbReference type="InterPro" id="IPR020846">
    <property type="entry name" value="MFS_dom"/>
</dbReference>
<keyword evidence="2 4" id="KW-1133">Transmembrane helix</keyword>
<evidence type="ECO:0000256" key="2">
    <source>
        <dbReference type="ARBA" id="ARBA00022989"/>
    </source>
</evidence>
<dbReference type="Gene3D" id="1.20.1250.20">
    <property type="entry name" value="MFS general substrate transporter like domains"/>
    <property type="match status" value="2"/>
</dbReference>
<dbReference type="PANTHER" id="PTHR11360:SF290">
    <property type="entry name" value="MONOCARBOXYLATE MFS PERMEASE"/>
    <property type="match status" value="1"/>
</dbReference>
<feature type="transmembrane region" description="Helical" evidence="4">
    <location>
        <begin position="364"/>
        <end position="384"/>
    </location>
</feature>
<protein>
    <submittedName>
        <fullName evidence="6">MFS transporter</fullName>
    </submittedName>
</protein>
<feature type="transmembrane region" description="Helical" evidence="4">
    <location>
        <begin position="178"/>
        <end position="196"/>
    </location>
</feature>
<dbReference type="Pfam" id="PF07690">
    <property type="entry name" value="MFS_1"/>
    <property type="match status" value="1"/>
</dbReference>
<sequence length="445" mass="47797">MVSTALASTLARRNIHYGWVVVAATFLTMLVTAGAMGAPGVLIKPLQDEFGWETSQISSALAIRLILFGFMGPFAAAFMNYFGVRKVIVFALALIGAGFIGSLFMTTLWQLLLLWGIVVGFGTGLTAMVLAATISSRWFTRHRGLVVGMLSASSATGQLVFLPLMAELTERYGWRSTVFFVCAMIMVAALAVLAFMRDRPADLNLPALGETHVTPPPAATSLGVALMTPITVLREISKTSTFWILFATFFICGLSTNGLIQTHFVTLCGDFGIVPVAAASVLAVMGIFDFFGTIGSGWLSDRFDNRWLLFWYYGLRGLSLLYLPFSDFSFYGLSIFAIFYGLDWIATVPPTVKIAADRFGREKVGLVFGWVFAGHQLGAATAAYGAGLSRTELSSYLPAFFVAGAFCLLASILAITLKKSGLRCSPLISTGPGLETRPGLSTGSV</sequence>
<proteinExistence type="predicted"/>
<evidence type="ECO:0000313" key="7">
    <source>
        <dbReference type="Proteomes" id="UP000219972"/>
    </source>
</evidence>
<dbReference type="EMBL" id="NWSL01000041">
    <property type="protein sequence ID" value="PDS47590.1"/>
    <property type="molecule type" value="Genomic_DNA"/>
</dbReference>
<feature type="transmembrane region" description="Helical" evidence="4">
    <location>
        <begin position="61"/>
        <end position="82"/>
    </location>
</feature>
<keyword evidence="7" id="KW-1185">Reference proteome</keyword>
<feature type="transmembrane region" description="Helical" evidence="4">
    <location>
        <begin position="112"/>
        <end position="132"/>
    </location>
</feature>
<evidence type="ECO:0000256" key="1">
    <source>
        <dbReference type="ARBA" id="ARBA00022692"/>
    </source>
</evidence>
<feature type="transmembrane region" description="Helical" evidence="4">
    <location>
        <begin position="87"/>
        <end position="106"/>
    </location>
</feature>
<organism evidence="6 7">
    <name type="scientific">Rhizobium anhuiense</name>
    <dbReference type="NCBI Taxonomy" id="1184720"/>
    <lineage>
        <taxon>Bacteria</taxon>
        <taxon>Pseudomonadati</taxon>
        <taxon>Pseudomonadota</taxon>
        <taxon>Alphaproteobacteria</taxon>
        <taxon>Hyphomicrobiales</taxon>
        <taxon>Rhizobiaceae</taxon>
        <taxon>Rhizobium/Agrobacterium group</taxon>
        <taxon>Rhizobium</taxon>
    </lineage>
</organism>
<feature type="transmembrane region" description="Helical" evidence="4">
    <location>
        <begin position="396"/>
        <end position="417"/>
    </location>
</feature>
<evidence type="ECO:0000256" key="4">
    <source>
        <dbReference type="SAM" id="Phobius"/>
    </source>
</evidence>